<organism evidence="1 2">
    <name type="scientific">Microbacterium memoriense</name>
    <dbReference type="NCBI Taxonomy" id="2978350"/>
    <lineage>
        <taxon>Bacteria</taxon>
        <taxon>Bacillati</taxon>
        <taxon>Actinomycetota</taxon>
        <taxon>Actinomycetes</taxon>
        <taxon>Micrococcales</taxon>
        <taxon>Microbacteriaceae</taxon>
        <taxon>Microbacterium</taxon>
    </lineage>
</organism>
<name>A0ABT2PBC3_9MICO</name>
<evidence type="ECO:0000313" key="1">
    <source>
        <dbReference type="EMBL" id="MCT9001865.1"/>
    </source>
</evidence>
<dbReference type="RefSeq" id="WP_261606415.1">
    <property type="nucleotide sequence ID" value="NZ_JAODOR010000006.1"/>
</dbReference>
<protein>
    <submittedName>
        <fullName evidence="1">Type IV toxin-antitoxin system AbiEi family antitoxin domain-containing protein</fullName>
    </submittedName>
</protein>
<dbReference type="EMBL" id="JAODOR010000006">
    <property type="protein sequence ID" value="MCT9001865.1"/>
    <property type="molecule type" value="Genomic_DNA"/>
</dbReference>
<dbReference type="Proteomes" id="UP001300496">
    <property type="component" value="Unassembled WGS sequence"/>
</dbReference>
<evidence type="ECO:0000313" key="2">
    <source>
        <dbReference type="Proteomes" id="UP001300496"/>
    </source>
</evidence>
<proteinExistence type="predicted"/>
<keyword evidence="2" id="KW-1185">Reference proteome</keyword>
<comment type="caution">
    <text evidence="1">The sequence shown here is derived from an EMBL/GenBank/DDBJ whole genome shotgun (WGS) entry which is preliminary data.</text>
</comment>
<reference evidence="1 2" key="1">
    <citation type="journal article" date="2024" name="Int. J. Syst. Evol. Microbiol.">
        <title>Microbacterium memoriense sp. nov., a member of the Actinomycetota from marine beach sediment of the north coast of Portugal.</title>
        <authorList>
            <person name="Santos J.D.N.D."/>
            <person name="Klimek D."/>
            <person name="Calusinska M."/>
            <person name="Lobo-da-Cunha A."/>
            <person name="Catita J."/>
            <person name="Goncalves H."/>
            <person name="Gonzalez I."/>
            <person name="Lage O.M."/>
        </authorList>
    </citation>
    <scope>NUCLEOTIDE SEQUENCE [LARGE SCALE GENOMIC DNA]</scope>
    <source>
        <strain evidence="1 2">PMIC_1C1B</strain>
    </source>
</reference>
<sequence>MYTADLTDAIALRGGVVRTSALRGLGATASDIRRAHRAGEIMRLREGVLALPSADPDVRDAARHRGEVACVSALRRAGVWIFDPLNPTRAVHALHVWVGGSGRRHRHGPCACITHNDAGTSGFGSTSIVLALVQVARCQGAECFFAAFESAWHRGLLTRRMRKEVRAGLPASMRYLVDLARPDADSGLESLLRLRLHRIGITLQTQVWIAEIAGRVDFLLDGILILETDGRENHDGPSRRHQDLLRDARTAALGFDTLRFDYAMVIHDWPVVEAAILARRRVLGSRLGRMAGVLR</sequence>
<accession>A0ABT2PBC3</accession>
<gene>
    <name evidence="1" type="ORF">N4R40_05750</name>
</gene>
<dbReference type="Gene3D" id="3.40.960.10">
    <property type="entry name" value="VSR Endonuclease"/>
    <property type="match status" value="1"/>
</dbReference>